<dbReference type="InterPro" id="IPR002711">
    <property type="entry name" value="HNH"/>
</dbReference>
<evidence type="ECO:0000259" key="2">
    <source>
        <dbReference type="SMART" id="SM00507"/>
    </source>
</evidence>
<dbReference type="InterPro" id="IPR003615">
    <property type="entry name" value="HNH_nuc"/>
</dbReference>
<comment type="caution">
    <text evidence="3">The sequence shown here is derived from an EMBL/GenBank/DDBJ whole genome shotgun (WGS) entry which is preliminary data.</text>
</comment>
<dbReference type="GO" id="GO:0004519">
    <property type="term" value="F:endonuclease activity"/>
    <property type="evidence" value="ECO:0007669"/>
    <property type="project" value="UniProtKB-KW"/>
</dbReference>
<keyword evidence="3" id="KW-0540">Nuclease</keyword>
<gene>
    <name evidence="3" type="ORF">CKJ66_10320</name>
</gene>
<dbReference type="Gene3D" id="1.10.30.50">
    <property type="match status" value="1"/>
</dbReference>
<dbReference type="RefSeq" id="WP_033717581.1">
    <property type="nucleotide sequence ID" value="NZ_JAAILH010000042.1"/>
</dbReference>
<dbReference type="AlphaFoldDB" id="A0A2A2ZKD2"/>
<dbReference type="GeneID" id="91489656"/>
<dbReference type="GO" id="GO:0008270">
    <property type="term" value="F:zinc ion binding"/>
    <property type="evidence" value="ECO:0007669"/>
    <property type="project" value="InterPro"/>
</dbReference>
<feature type="domain" description="HNH nuclease" evidence="2">
    <location>
        <begin position="26"/>
        <end position="79"/>
    </location>
</feature>
<evidence type="ECO:0000313" key="3">
    <source>
        <dbReference type="EMBL" id="PBA26898.1"/>
    </source>
</evidence>
<reference evidence="3 4" key="1">
    <citation type="submission" date="2017-08" db="EMBL/GenBank/DDBJ databases">
        <title>Phylogenetic analysis of Mycobacterium avium complex whole genomes.</title>
        <authorList>
            <person name="Caverly L.J."/>
            <person name="Spilker T."/>
            <person name="Lipuma J."/>
        </authorList>
    </citation>
    <scope>NUCLEOTIDE SEQUENCE [LARGE SCALE GENOMIC DNA]</scope>
    <source>
        <strain evidence="3 4">FLAC0165</strain>
    </source>
</reference>
<proteinExistence type="predicted"/>
<dbReference type="GO" id="GO:0003676">
    <property type="term" value="F:nucleic acid binding"/>
    <property type="evidence" value="ECO:0007669"/>
    <property type="project" value="InterPro"/>
</dbReference>
<evidence type="ECO:0000313" key="4">
    <source>
        <dbReference type="Proteomes" id="UP000217768"/>
    </source>
</evidence>
<accession>A0A2A2ZKD2</accession>
<feature type="region of interest" description="Disordered" evidence="1">
    <location>
        <begin position="86"/>
        <end position="112"/>
    </location>
</feature>
<evidence type="ECO:0000256" key="1">
    <source>
        <dbReference type="SAM" id="MobiDB-lite"/>
    </source>
</evidence>
<keyword evidence="3" id="KW-0255">Endonuclease</keyword>
<dbReference type="EMBL" id="NSFD01000020">
    <property type="protein sequence ID" value="PBA26898.1"/>
    <property type="molecule type" value="Genomic_DNA"/>
</dbReference>
<protein>
    <submittedName>
        <fullName evidence="3">HNH endonuclease</fullName>
    </submittedName>
</protein>
<sequence length="112" mass="12401">MCDGARRRYRKTTAAVCLFARKEGTQADAWILARDKHRCQLRYTVCTLIATHVDHIIEAADGGDNSDSSVQAACADCHRVKTGRDARARQLAAKPPPAPRVSYFDPDGYHQS</sequence>
<keyword evidence="3" id="KW-0378">Hydrolase</keyword>
<dbReference type="SMART" id="SM00507">
    <property type="entry name" value="HNHc"/>
    <property type="match status" value="1"/>
</dbReference>
<dbReference type="Pfam" id="PF01844">
    <property type="entry name" value="HNH"/>
    <property type="match status" value="1"/>
</dbReference>
<name>A0A2A2ZKD2_MYCAV</name>
<dbReference type="Proteomes" id="UP000217768">
    <property type="component" value="Unassembled WGS sequence"/>
</dbReference>
<dbReference type="CDD" id="cd00085">
    <property type="entry name" value="HNHc"/>
    <property type="match status" value="1"/>
</dbReference>
<organism evidence="3 4">
    <name type="scientific">Mycobacterium avium</name>
    <dbReference type="NCBI Taxonomy" id="1764"/>
    <lineage>
        <taxon>Bacteria</taxon>
        <taxon>Bacillati</taxon>
        <taxon>Actinomycetota</taxon>
        <taxon>Actinomycetes</taxon>
        <taxon>Mycobacteriales</taxon>
        <taxon>Mycobacteriaceae</taxon>
        <taxon>Mycobacterium</taxon>
        <taxon>Mycobacterium avium complex (MAC)</taxon>
    </lineage>
</organism>